<dbReference type="InterPro" id="IPR029062">
    <property type="entry name" value="Class_I_gatase-like"/>
</dbReference>
<evidence type="ECO:0000256" key="1">
    <source>
        <dbReference type="PROSITE-ProRule" id="PRU01379"/>
    </source>
</evidence>
<dbReference type="Gene3D" id="3.40.50.880">
    <property type="match status" value="1"/>
</dbReference>
<dbReference type="GO" id="GO:0008270">
    <property type="term" value="F:zinc ion binding"/>
    <property type="evidence" value="ECO:0007669"/>
    <property type="project" value="InterPro"/>
</dbReference>
<dbReference type="AlphaFoldDB" id="A0A420BEZ8"/>
<evidence type="ECO:0000259" key="3">
    <source>
        <dbReference type="PROSITE" id="PS52035"/>
    </source>
</evidence>
<dbReference type="PROSITE" id="PS52035">
    <property type="entry name" value="PEPTIDASE_M14"/>
    <property type="match status" value="1"/>
</dbReference>
<dbReference type="OrthoDB" id="9758209at2"/>
<keyword evidence="4" id="KW-0378">Hydrolase</keyword>
<name>A0A420BEZ8_SPHD1</name>
<dbReference type="EMBL" id="RAPY01000001">
    <property type="protein sequence ID" value="RKE55281.1"/>
    <property type="molecule type" value="Genomic_DNA"/>
</dbReference>
<keyword evidence="4" id="KW-0121">Carboxypeptidase</keyword>
<comment type="similarity">
    <text evidence="1">Belongs to the peptidase M14 family.</text>
</comment>
<comment type="caution">
    <text evidence="4">The sequence shown here is derived from an EMBL/GenBank/DDBJ whole genome shotgun (WGS) entry which is preliminary data.</text>
</comment>
<dbReference type="CDD" id="cd03143">
    <property type="entry name" value="A4_beta-galactosidase_middle_domain"/>
    <property type="match status" value="1"/>
</dbReference>
<accession>A0A420BEZ8</accession>
<dbReference type="Pfam" id="PF00246">
    <property type="entry name" value="Peptidase_M14"/>
    <property type="match status" value="1"/>
</dbReference>
<protein>
    <submittedName>
        <fullName evidence="4">Zinc carboxypeptidase</fullName>
    </submittedName>
</protein>
<gene>
    <name evidence="4" type="ORF">DFQ12_0112</name>
</gene>
<feature type="signal peptide" evidence="2">
    <location>
        <begin position="1"/>
        <end position="26"/>
    </location>
</feature>
<reference evidence="4 5" key="1">
    <citation type="submission" date="2018-09" db="EMBL/GenBank/DDBJ databases">
        <title>Genomic Encyclopedia of Type Strains, Phase III (KMG-III): the genomes of soil and plant-associated and newly described type strains.</title>
        <authorList>
            <person name="Whitman W."/>
        </authorList>
    </citation>
    <scope>NUCLEOTIDE SEQUENCE [LARGE SCALE GENOMIC DNA]</scope>
    <source>
        <strain evidence="4 5">CECT 7938</strain>
    </source>
</reference>
<feature type="chain" id="PRO_5019466880" evidence="2">
    <location>
        <begin position="27"/>
        <end position="889"/>
    </location>
</feature>
<sequence length="889" mass="99825">MKKYEVFFQCSLLLFFLWSSILFASAQEGPVPKVFQNESAGQNLEKDYYFPAGSRFVTNIPTPSQFFNHQIGHSHTRYDQIVDYFKILEQRSGRIKIDTIGRTWEGRPLIVLKASSPDNIRNSEQIRQQHIETINKAKENRIVSNETQPALVFLGFSVHGNETSAAEASILTAYYLAAAEDPVVATSLAKGIFFIDPVRNPDGYDRYVNWVNANAAFPPNGSPLDREHNEVWPGGRTNHYWFDLNRDWINQVNPESKARVSYFQHWLPHFQGDFHEMGAASSFFFEPTKTDAQESPLVPKSTYQLNQKLATYYAKALDEIGSFYFTKEQFDNINPTYGSTYPDHVGSLGILFEQASPRGLFQKTSNGDLTYPFAIRNHFRIALASITASIDHRTTLLENQLRFFQSAFELAQKDPVKGYLVDLKYNNNTAAHFKELLARHQIRYLTNNRDRKVDGKDFEKGTSIIIPTAQANYRLVKVIFDETKTYVDSVFYDGSGNSIAYLYGFSYASLKQGVDNGESDQSSAINPHAIALTRSNYAYLVDWRQEGAAWLLSQLLQRGILVKSASSPFELSDQGRTIGFDYGSLLIPIQGQPISADELFDLLQKLNKRGNITIASASTGYSGKGIDLGSSGFKSLAPQNALLLTGNGISAYEAGEVWYTFERQLEQPILRLNLDQFSRVNLEEYQVLVLASGEYTGLSSAAIERIRAWVKNGGTLIAFGRTGQWLAGQKIASFQFLDGRSDSVVPKEEKPTKTKERFDYASAQGREGTKRIGGTYFNTEIDRTHPIGYGYTQKTKPVYRNHTLFVELGDQAYNNVAIYSKSPLLNGYASAENQKSITGTASIIVENSGNGRIVYFVDDPLFRGISFGNARSFFNAVLLGQVLQSGIRR</sequence>
<dbReference type="GO" id="GO:0006508">
    <property type="term" value="P:proteolysis"/>
    <property type="evidence" value="ECO:0007669"/>
    <property type="project" value="InterPro"/>
</dbReference>
<dbReference type="InterPro" id="IPR000834">
    <property type="entry name" value="Peptidase_M14"/>
</dbReference>
<dbReference type="GO" id="GO:0004181">
    <property type="term" value="F:metallocarboxypeptidase activity"/>
    <property type="evidence" value="ECO:0007669"/>
    <property type="project" value="InterPro"/>
</dbReference>
<keyword evidence="5" id="KW-1185">Reference proteome</keyword>
<keyword evidence="2" id="KW-0732">Signal</keyword>
<dbReference type="SUPFAM" id="SSF53187">
    <property type="entry name" value="Zn-dependent exopeptidases"/>
    <property type="match status" value="1"/>
</dbReference>
<evidence type="ECO:0000313" key="5">
    <source>
        <dbReference type="Proteomes" id="UP000286246"/>
    </source>
</evidence>
<evidence type="ECO:0000256" key="2">
    <source>
        <dbReference type="SAM" id="SignalP"/>
    </source>
</evidence>
<feature type="domain" description="Peptidase M14" evidence="3">
    <location>
        <begin position="74"/>
        <end position="393"/>
    </location>
</feature>
<organism evidence="4 5">
    <name type="scientific">Sphingobacterium detergens</name>
    <dbReference type="NCBI Taxonomy" id="1145106"/>
    <lineage>
        <taxon>Bacteria</taxon>
        <taxon>Pseudomonadati</taxon>
        <taxon>Bacteroidota</taxon>
        <taxon>Sphingobacteriia</taxon>
        <taxon>Sphingobacteriales</taxon>
        <taxon>Sphingobacteriaceae</taxon>
        <taxon>Sphingobacterium</taxon>
    </lineage>
</organism>
<dbReference type="Gene3D" id="3.40.630.10">
    <property type="entry name" value="Zn peptidases"/>
    <property type="match status" value="1"/>
</dbReference>
<dbReference type="RefSeq" id="WP_120257081.1">
    <property type="nucleotide sequence ID" value="NZ_RAPY01000001.1"/>
</dbReference>
<comment type="caution">
    <text evidence="1">Lacks conserved residue(s) required for the propagation of feature annotation.</text>
</comment>
<dbReference type="SUPFAM" id="SSF52317">
    <property type="entry name" value="Class I glutamine amidotransferase-like"/>
    <property type="match status" value="1"/>
</dbReference>
<evidence type="ECO:0000313" key="4">
    <source>
        <dbReference type="EMBL" id="RKE55281.1"/>
    </source>
</evidence>
<dbReference type="Proteomes" id="UP000286246">
    <property type="component" value="Unassembled WGS sequence"/>
</dbReference>
<keyword evidence="4" id="KW-0645">Protease</keyword>
<proteinExistence type="inferred from homology"/>